<proteinExistence type="inferred from homology"/>
<dbReference type="PANTHER" id="PTHR10795">
    <property type="entry name" value="PROPROTEIN CONVERTASE SUBTILISIN/KEXIN"/>
    <property type="match status" value="1"/>
</dbReference>
<dbReference type="AlphaFoldDB" id="A0A4S8JHA9"/>
<evidence type="ECO:0000313" key="4">
    <source>
        <dbReference type="EMBL" id="THU61393.1"/>
    </source>
</evidence>
<keyword evidence="5" id="KW-1185">Reference proteome</keyword>
<sequence>MEGIWPESESFSDRDMGEIPSRWRGVCQKGEKFHVSDCNRKIIGARWYIKGYEAEFGKLNTSDILEFLSARDAVGHGTHTSSTAAGAFVGNASFMGIARGIARGGALRARLAIYKVCWATGGCSSADILAAFDDAIHDGGQALYLGEHVDKFYGIVYAEDIASDNADSTDARKPTVKFSTTKTVLGTVIAPEVAYFSSRGPSSLSPFVLKVPL</sequence>
<evidence type="ECO:0000256" key="1">
    <source>
        <dbReference type="ARBA" id="ARBA00011073"/>
    </source>
</evidence>
<dbReference type="GO" id="GO:0006508">
    <property type="term" value="P:proteolysis"/>
    <property type="evidence" value="ECO:0007669"/>
    <property type="project" value="InterPro"/>
</dbReference>
<gene>
    <name evidence="4" type="ORF">C4D60_Mb07t22820</name>
</gene>
<keyword evidence="2" id="KW-0732">Signal</keyword>
<dbReference type="GO" id="GO:0004252">
    <property type="term" value="F:serine-type endopeptidase activity"/>
    <property type="evidence" value="ECO:0007669"/>
    <property type="project" value="InterPro"/>
</dbReference>
<name>A0A4S8JHA9_MUSBA</name>
<protein>
    <recommendedName>
        <fullName evidence="3">Peptidase S8/S53 domain-containing protein</fullName>
    </recommendedName>
</protein>
<reference evidence="4 5" key="1">
    <citation type="journal article" date="2019" name="Nat. Plants">
        <title>Genome sequencing of Musa balbisiana reveals subgenome evolution and function divergence in polyploid bananas.</title>
        <authorList>
            <person name="Yao X."/>
        </authorList>
    </citation>
    <scope>NUCLEOTIDE SEQUENCE [LARGE SCALE GENOMIC DNA]</scope>
    <source>
        <strain evidence="5">cv. DH-PKW</strain>
        <tissue evidence="4">Leaves</tissue>
    </source>
</reference>
<comment type="similarity">
    <text evidence="1">Belongs to the peptidase S8 family.</text>
</comment>
<dbReference type="InterPro" id="IPR045051">
    <property type="entry name" value="SBT"/>
</dbReference>
<dbReference type="InterPro" id="IPR000209">
    <property type="entry name" value="Peptidase_S8/S53_dom"/>
</dbReference>
<dbReference type="Pfam" id="PF00082">
    <property type="entry name" value="Peptidase_S8"/>
    <property type="match status" value="1"/>
</dbReference>
<evidence type="ECO:0000259" key="3">
    <source>
        <dbReference type="Pfam" id="PF00082"/>
    </source>
</evidence>
<dbReference type="EMBL" id="PYDT01000005">
    <property type="protein sequence ID" value="THU61393.1"/>
    <property type="molecule type" value="Genomic_DNA"/>
</dbReference>
<comment type="caution">
    <text evidence="4">The sequence shown here is derived from an EMBL/GenBank/DDBJ whole genome shotgun (WGS) entry which is preliminary data.</text>
</comment>
<accession>A0A4S8JHA9</accession>
<organism evidence="4 5">
    <name type="scientific">Musa balbisiana</name>
    <name type="common">Banana</name>
    <dbReference type="NCBI Taxonomy" id="52838"/>
    <lineage>
        <taxon>Eukaryota</taxon>
        <taxon>Viridiplantae</taxon>
        <taxon>Streptophyta</taxon>
        <taxon>Embryophyta</taxon>
        <taxon>Tracheophyta</taxon>
        <taxon>Spermatophyta</taxon>
        <taxon>Magnoliopsida</taxon>
        <taxon>Liliopsida</taxon>
        <taxon>Zingiberales</taxon>
        <taxon>Musaceae</taxon>
        <taxon>Musa</taxon>
    </lineage>
</organism>
<evidence type="ECO:0000256" key="2">
    <source>
        <dbReference type="ARBA" id="ARBA00022729"/>
    </source>
</evidence>
<feature type="domain" description="Peptidase S8/S53" evidence="3">
    <location>
        <begin position="69"/>
        <end position="139"/>
    </location>
</feature>
<dbReference type="InterPro" id="IPR036852">
    <property type="entry name" value="Peptidase_S8/S53_dom_sf"/>
</dbReference>
<dbReference type="SUPFAM" id="SSF52743">
    <property type="entry name" value="Subtilisin-like"/>
    <property type="match status" value="1"/>
</dbReference>
<dbReference type="Gene3D" id="3.40.50.200">
    <property type="entry name" value="Peptidase S8/S53 domain"/>
    <property type="match status" value="1"/>
</dbReference>
<evidence type="ECO:0000313" key="5">
    <source>
        <dbReference type="Proteomes" id="UP000317650"/>
    </source>
</evidence>
<dbReference type="STRING" id="52838.A0A4S8JHA9"/>
<dbReference type="Proteomes" id="UP000317650">
    <property type="component" value="Chromosome 7"/>
</dbReference>